<proteinExistence type="predicted"/>
<dbReference type="Gene3D" id="1.10.287.1490">
    <property type="match status" value="1"/>
</dbReference>
<dbReference type="AlphaFoldDB" id="A0AAU9CUQ1"/>
<feature type="compositionally biased region" description="Basic residues" evidence="2">
    <location>
        <begin position="248"/>
        <end position="265"/>
    </location>
</feature>
<dbReference type="Pfam" id="PF02591">
    <property type="entry name" value="Zn_ribbon_9"/>
    <property type="match status" value="1"/>
</dbReference>
<keyword evidence="6" id="KW-1185">Reference proteome</keyword>
<protein>
    <recommendedName>
        <fullName evidence="7">C4-type zinc ribbon domain-containing protein</fullName>
    </recommendedName>
</protein>
<dbReference type="Pfam" id="PF24481">
    <property type="entry name" value="CT398_CC"/>
    <property type="match status" value="1"/>
</dbReference>
<dbReference type="InterPro" id="IPR056003">
    <property type="entry name" value="CT398_CC_hairpin"/>
</dbReference>
<accession>A0AAU9CUQ1</accession>
<dbReference type="Proteomes" id="UP001348817">
    <property type="component" value="Chromosome"/>
</dbReference>
<evidence type="ECO:0000256" key="1">
    <source>
        <dbReference type="SAM" id="Coils"/>
    </source>
</evidence>
<dbReference type="InterPro" id="IPR052376">
    <property type="entry name" value="Oxidative_Scav/Glycosyltrans"/>
</dbReference>
<dbReference type="EMBL" id="AP025314">
    <property type="protein sequence ID" value="BDD10209.1"/>
    <property type="molecule type" value="Genomic_DNA"/>
</dbReference>
<name>A0AAU9CUQ1_9BACT</name>
<evidence type="ECO:0000313" key="6">
    <source>
        <dbReference type="Proteomes" id="UP001348817"/>
    </source>
</evidence>
<feature type="domain" description="CT398-like coiled coil hairpin" evidence="4">
    <location>
        <begin position="15"/>
        <end position="189"/>
    </location>
</feature>
<evidence type="ECO:0000259" key="4">
    <source>
        <dbReference type="Pfam" id="PF24481"/>
    </source>
</evidence>
<evidence type="ECO:0000256" key="2">
    <source>
        <dbReference type="SAM" id="MobiDB-lite"/>
    </source>
</evidence>
<gene>
    <name evidence="5" type="ORF">FUAX_26410</name>
</gene>
<dbReference type="RefSeq" id="WP_338391780.1">
    <property type="nucleotide sequence ID" value="NZ_AP025314.1"/>
</dbReference>
<dbReference type="KEGG" id="fax:FUAX_26410"/>
<dbReference type="PANTHER" id="PTHR39082">
    <property type="entry name" value="PHOSPHOLIPASE C-BETA-2-RELATED"/>
    <property type="match status" value="1"/>
</dbReference>
<evidence type="ECO:0000259" key="3">
    <source>
        <dbReference type="Pfam" id="PF02591"/>
    </source>
</evidence>
<sequence length="265" mass="30817">MESTVAQKLDALKKLQSIDSQLDEIKKIRGALPEEVRDLEDEIEGYNTRISKINGEIEELEATIQGNNNGIESARQLIKKYEEQQMNVRNNREYDAITKEVELQTLEIQILEKRTREALQEIDRKKEKIDATNETLAERQKDLDSKREELDTIMKESEDDEAKLLRSRERAYKQVEQRLQRAYDRIRDNARNGLAVVAVERNACGGCFNIVPPQRQADVRERKKVIVCEQCGRIFADVVDIIEEEPKKTKRTTRKKATTKKKTTK</sequence>
<feature type="coiled-coil region" evidence="1">
    <location>
        <begin position="36"/>
        <end position="192"/>
    </location>
</feature>
<evidence type="ECO:0008006" key="7">
    <source>
        <dbReference type="Google" id="ProtNLM"/>
    </source>
</evidence>
<feature type="domain" description="C4-type zinc ribbon" evidence="3">
    <location>
        <begin position="203"/>
        <end position="234"/>
    </location>
</feature>
<feature type="region of interest" description="Disordered" evidence="2">
    <location>
        <begin position="246"/>
        <end position="265"/>
    </location>
</feature>
<keyword evidence="1" id="KW-0175">Coiled coil</keyword>
<organism evidence="5 6">
    <name type="scientific">Fulvitalea axinellae</name>
    <dbReference type="NCBI Taxonomy" id="1182444"/>
    <lineage>
        <taxon>Bacteria</taxon>
        <taxon>Pseudomonadati</taxon>
        <taxon>Bacteroidota</taxon>
        <taxon>Cytophagia</taxon>
        <taxon>Cytophagales</taxon>
        <taxon>Persicobacteraceae</taxon>
        <taxon>Fulvitalea</taxon>
    </lineage>
</organism>
<evidence type="ECO:0000313" key="5">
    <source>
        <dbReference type="EMBL" id="BDD10209.1"/>
    </source>
</evidence>
<reference evidence="5 6" key="1">
    <citation type="submission" date="2021-12" db="EMBL/GenBank/DDBJ databases">
        <title>Genome sequencing of bacteria with rrn-lacking chromosome and rrn-plasmid.</title>
        <authorList>
            <person name="Anda M."/>
            <person name="Iwasaki W."/>
        </authorList>
    </citation>
    <scope>NUCLEOTIDE SEQUENCE [LARGE SCALE GENOMIC DNA]</scope>
    <source>
        <strain evidence="5 6">DSM 100852</strain>
    </source>
</reference>
<dbReference type="PANTHER" id="PTHR39082:SF1">
    <property type="entry name" value="SCAVENGER RECEPTOR CLASS A MEMBER 3"/>
    <property type="match status" value="1"/>
</dbReference>
<dbReference type="InterPro" id="IPR003743">
    <property type="entry name" value="Zf-RING_7"/>
</dbReference>